<dbReference type="OrthoDB" id="194358at2759"/>
<evidence type="ECO:0000313" key="5">
    <source>
        <dbReference type="Proteomes" id="UP000325780"/>
    </source>
</evidence>
<feature type="domain" description="GPI inositol-deacylase winged helix" evidence="2">
    <location>
        <begin position="370"/>
        <end position="453"/>
    </location>
</feature>
<name>A0A5N6U8K7_ASPAV</name>
<dbReference type="Pfam" id="PF24883">
    <property type="entry name" value="NPHP3_N"/>
    <property type="match status" value="1"/>
</dbReference>
<dbReference type="InterPro" id="IPR027417">
    <property type="entry name" value="P-loop_NTPase"/>
</dbReference>
<dbReference type="AlphaFoldDB" id="A0A5N6U8K7"/>
<dbReference type="Gene3D" id="3.40.50.300">
    <property type="entry name" value="P-loop containing nucleotide triphosphate hydrolases"/>
    <property type="match status" value="1"/>
</dbReference>
<dbReference type="Proteomes" id="UP000325780">
    <property type="component" value="Unassembled WGS sequence"/>
</dbReference>
<protein>
    <submittedName>
        <fullName evidence="4">Uncharacterized protein</fullName>
    </submittedName>
</protein>
<evidence type="ECO:0000313" key="4">
    <source>
        <dbReference type="EMBL" id="KAE8154916.1"/>
    </source>
</evidence>
<proteinExistence type="predicted"/>
<dbReference type="SUPFAM" id="SSF52540">
    <property type="entry name" value="P-loop containing nucleoside triphosphate hydrolases"/>
    <property type="match status" value="1"/>
</dbReference>
<reference evidence="4 5" key="1">
    <citation type="submission" date="2019-04" db="EMBL/GenBank/DDBJ databases">
        <title>Friends and foes A comparative genomics study of 23 Aspergillus species from section Flavi.</title>
        <authorList>
            <consortium name="DOE Joint Genome Institute"/>
            <person name="Kjaerbolling I."/>
            <person name="Vesth T."/>
            <person name="Frisvad J.C."/>
            <person name="Nybo J.L."/>
            <person name="Theobald S."/>
            <person name="Kildgaard S."/>
            <person name="Isbrandt T."/>
            <person name="Kuo A."/>
            <person name="Sato A."/>
            <person name="Lyhne E.K."/>
            <person name="Kogle M.E."/>
            <person name="Wiebenga A."/>
            <person name="Kun R.S."/>
            <person name="Lubbers R.J."/>
            <person name="Makela M.R."/>
            <person name="Barry K."/>
            <person name="Chovatia M."/>
            <person name="Clum A."/>
            <person name="Daum C."/>
            <person name="Haridas S."/>
            <person name="He G."/>
            <person name="LaButti K."/>
            <person name="Lipzen A."/>
            <person name="Mondo S."/>
            <person name="Riley R."/>
            <person name="Salamov A."/>
            <person name="Simmons B.A."/>
            <person name="Magnuson J.K."/>
            <person name="Henrissat B."/>
            <person name="Mortensen U.H."/>
            <person name="Larsen T.O."/>
            <person name="Devries R.P."/>
            <person name="Grigoriev I.V."/>
            <person name="Machida M."/>
            <person name="Baker S.E."/>
            <person name="Andersen M.R."/>
        </authorList>
    </citation>
    <scope>NUCLEOTIDE SEQUENCE [LARGE SCALE GENOMIC DNA]</scope>
    <source>
        <strain evidence="4 5">IBT 18842</strain>
    </source>
</reference>
<dbReference type="InterPro" id="IPR054471">
    <property type="entry name" value="GPIID_WHD"/>
</dbReference>
<keyword evidence="5" id="KW-1185">Reference proteome</keyword>
<evidence type="ECO:0000256" key="1">
    <source>
        <dbReference type="ARBA" id="ARBA00022737"/>
    </source>
</evidence>
<evidence type="ECO:0000259" key="2">
    <source>
        <dbReference type="Pfam" id="PF22939"/>
    </source>
</evidence>
<feature type="domain" description="Nephrocystin 3-like N-terminal" evidence="3">
    <location>
        <begin position="81"/>
        <end position="255"/>
    </location>
</feature>
<sequence>MTQTENQPGVEKQSEVGVTFDNHECIKNQAAHQVFHGPVTFTCDCRSQNRNVSTLDNDILDSLAFDQMLDRESSIEAPFRDTCTWVLAMEEYKRWVNRPSQVLWIQGKPGAGKSILSAYLYRKHRAEQAEQETTLGFFFDRQGVDLQRTPLGMYRSLINQLFRQEPAIRPHVQRIFGEKRAAFGHCRRWEWQEEELKQALQHTVIEAAQQRPVVIFVDALDDTGACTQELARFFHQINEDADLSKVQIKTCIACRHYPRPTRLSGLHIWVERHNSGDIERFVHDRLGFDIMLAMSFTMRGASWPELEYDIIQTADGMFRWAGLMVPLVQTMIADGESPEAIQSSLRQVPRALKNDYDNTLMRVIKPQYYNKASSMLGLMCSVEQPLSVADIQDILAPSEHRPRMPDISEDFHFTAHIQALSGGLVEVTESPEKGKMNVRFIHFTVKEYLLERGFSLLADLRR</sequence>
<gene>
    <name evidence="4" type="ORF">BDV25DRAFT_147194</name>
</gene>
<dbReference type="PANTHER" id="PTHR10039:SF5">
    <property type="entry name" value="NACHT DOMAIN-CONTAINING PROTEIN"/>
    <property type="match status" value="1"/>
</dbReference>
<accession>A0A5N6U8K7</accession>
<dbReference type="Pfam" id="PF22939">
    <property type="entry name" value="WHD_GPIID"/>
    <property type="match status" value="1"/>
</dbReference>
<keyword evidence="1" id="KW-0677">Repeat</keyword>
<dbReference type="EMBL" id="ML742026">
    <property type="protein sequence ID" value="KAE8154916.1"/>
    <property type="molecule type" value="Genomic_DNA"/>
</dbReference>
<evidence type="ECO:0000259" key="3">
    <source>
        <dbReference type="Pfam" id="PF24883"/>
    </source>
</evidence>
<dbReference type="InterPro" id="IPR056884">
    <property type="entry name" value="NPHP3-like_N"/>
</dbReference>
<dbReference type="PANTHER" id="PTHR10039">
    <property type="entry name" value="AMELOGENIN"/>
    <property type="match status" value="1"/>
</dbReference>
<organism evidence="4 5">
    <name type="scientific">Aspergillus avenaceus</name>
    <dbReference type="NCBI Taxonomy" id="36643"/>
    <lineage>
        <taxon>Eukaryota</taxon>
        <taxon>Fungi</taxon>
        <taxon>Dikarya</taxon>
        <taxon>Ascomycota</taxon>
        <taxon>Pezizomycotina</taxon>
        <taxon>Eurotiomycetes</taxon>
        <taxon>Eurotiomycetidae</taxon>
        <taxon>Eurotiales</taxon>
        <taxon>Aspergillaceae</taxon>
        <taxon>Aspergillus</taxon>
        <taxon>Aspergillus subgen. Circumdati</taxon>
    </lineage>
</organism>